<sequence length="142" mass="16719">MHTITIWIERGNTIHKFSHTFTNSSMLISQLIYPADLFVLLQPFADQLGLDWDMDERELHLYLMRKRRPFIQNEEKYLSESLGCQVRLDKLSTDELRLTLIGMARREWNDIIMVRDVSQEKLGAENQLWQVLDGMSHLALAD</sequence>
<organism evidence="1 2">
    <name type="scientific">Seiridium cardinale</name>
    <dbReference type="NCBI Taxonomy" id="138064"/>
    <lineage>
        <taxon>Eukaryota</taxon>
        <taxon>Fungi</taxon>
        <taxon>Dikarya</taxon>
        <taxon>Ascomycota</taxon>
        <taxon>Pezizomycotina</taxon>
        <taxon>Sordariomycetes</taxon>
        <taxon>Xylariomycetidae</taxon>
        <taxon>Amphisphaeriales</taxon>
        <taxon>Sporocadaceae</taxon>
        <taxon>Seiridium</taxon>
    </lineage>
</organism>
<reference evidence="1 2" key="1">
    <citation type="submission" date="2024-02" db="EMBL/GenBank/DDBJ databases">
        <title>First draft genome assembly of two strains of Seiridium cardinale.</title>
        <authorList>
            <person name="Emiliani G."/>
            <person name="Scali E."/>
        </authorList>
    </citation>
    <scope>NUCLEOTIDE SEQUENCE [LARGE SCALE GENOMIC DNA]</scope>
    <source>
        <strain evidence="1 2">BM-138-000479</strain>
    </source>
</reference>
<keyword evidence="2" id="KW-1185">Reference proteome</keyword>
<comment type="caution">
    <text evidence="1">The sequence shown here is derived from an EMBL/GenBank/DDBJ whole genome shotgun (WGS) entry which is preliminary data.</text>
</comment>
<protein>
    <submittedName>
        <fullName evidence="1">Uncharacterized protein</fullName>
    </submittedName>
</protein>
<evidence type="ECO:0000313" key="1">
    <source>
        <dbReference type="EMBL" id="KAK9779380.1"/>
    </source>
</evidence>
<dbReference type="Proteomes" id="UP001465668">
    <property type="component" value="Unassembled WGS sequence"/>
</dbReference>
<name>A0ABR2Y0S2_9PEZI</name>
<evidence type="ECO:0000313" key="2">
    <source>
        <dbReference type="Proteomes" id="UP001465668"/>
    </source>
</evidence>
<accession>A0ABR2Y0S2</accession>
<gene>
    <name evidence="1" type="ORF">SCAR479_03862</name>
</gene>
<proteinExistence type="predicted"/>
<dbReference type="EMBL" id="JARVKM010000011">
    <property type="protein sequence ID" value="KAK9779380.1"/>
    <property type="molecule type" value="Genomic_DNA"/>
</dbReference>